<dbReference type="Proteomes" id="UP000744438">
    <property type="component" value="Unassembled WGS sequence"/>
</dbReference>
<sequence>MTKVLVSLFIFFSSAFFAHEFNPAHLLVDETKELEYEALWMTPIKNLGTSPELTFPEICKIEKELPFRQGKYISEKINLKCTDSLKGKAIQVSGLSILNDALVTVNHFDGDRFEGLMNLKAPEIIIPEDKQVYPTGYFYLGVEHLLGGIDHIVFVLGLIFLISGFIPLFKTITAFTLAHSITLAISVLGIFKLPSASTEALIALTIIYLAYELTKAESEIKRPWLMAFGFGLLHGFGFAGALSEIGIANDQLFLSLLFFNIGIEIGQLMIIPVVGIIIFLLNKVDLKNLFRSLVTYGIGGMGCFWFMTRIWGIVA</sequence>
<evidence type="ECO:0000256" key="1">
    <source>
        <dbReference type="SAM" id="Phobius"/>
    </source>
</evidence>
<feature type="transmembrane region" description="Helical" evidence="1">
    <location>
        <begin position="225"/>
        <end position="247"/>
    </location>
</feature>
<keyword evidence="1" id="KW-1133">Transmembrane helix</keyword>
<keyword evidence="2" id="KW-0732">Signal</keyword>
<feature type="transmembrane region" description="Helical" evidence="1">
    <location>
        <begin position="145"/>
        <end position="165"/>
    </location>
</feature>
<reference evidence="3" key="1">
    <citation type="submission" date="2020-10" db="EMBL/GenBank/DDBJ databases">
        <title>Microbiome of the Black Sea water column analyzed by genome centric metagenomics.</title>
        <authorList>
            <person name="Cabello-Yeves P.J."/>
            <person name="Callieri C."/>
            <person name="Picazo A."/>
            <person name="Mehrshad M."/>
            <person name="Haro-Moreno J.M."/>
            <person name="Roda-Garcia J."/>
            <person name="Dzembekova N."/>
            <person name="Slabakova V."/>
            <person name="Slabakova N."/>
            <person name="Moncheva S."/>
            <person name="Rodriguez-Valera F."/>
        </authorList>
    </citation>
    <scope>NUCLEOTIDE SEQUENCE</scope>
    <source>
        <strain evidence="3">BS307-5m-G49</strain>
    </source>
</reference>
<feature type="transmembrane region" description="Helical" evidence="1">
    <location>
        <begin position="172"/>
        <end position="191"/>
    </location>
</feature>
<keyword evidence="1" id="KW-0472">Membrane</keyword>
<dbReference type="Pfam" id="PF13795">
    <property type="entry name" value="HupE_UreJ_2"/>
    <property type="match status" value="1"/>
</dbReference>
<evidence type="ECO:0000313" key="3">
    <source>
        <dbReference type="EMBL" id="MBL6811888.1"/>
    </source>
</evidence>
<gene>
    <name evidence="3" type="ORF">ISQ63_03275</name>
</gene>
<feature type="transmembrane region" description="Helical" evidence="1">
    <location>
        <begin position="253"/>
        <end position="281"/>
    </location>
</feature>
<name>A0A937I4W2_9GAMM</name>
<dbReference type="EMBL" id="JADHQC010000020">
    <property type="protein sequence ID" value="MBL6811888.1"/>
    <property type="molecule type" value="Genomic_DNA"/>
</dbReference>
<dbReference type="AlphaFoldDB" id="A0A937I4W2"/>
<evidence type="ECO:0000313" key="4">
    <source>
        <dbReference type="Proteomes" id="UP000744438"/>
    </source>
</evidence>
<accession>A0A937I4W2</accession>
<dbReference type="InterPro" id="IPR032809">
    <property type="entry name" value="Put_HupE_UreJ"/>
</dbReference>
<evidence type="ECO:0000256" key="2">
    <source>
        <dbReference type="SAM" id="SignalP"/>
    </source>
</evidence>
<keyword evidence="1" id="KW-0812">Transmembrane</keyword>
<protein>
    <submittedName>
        <fullName evidence="3">HupE/UreJ family protein</fullName>
    </submittedName>
</protein>
<feature type="transmembrane region" description="Helical" evidence="1">
    <location>
        <begin position="293"/>
        <end position="314"/>
    </location>
</feature>
<feature type="chain" id="PRO_5036944289" evidence="2">
    <location>
        <begin position="19"/>
        <end position="315"/>
    </location>
</feature>
<proteinExistence type="predicted"/>
<comment type="caution">
    <text evidence="3">The sequence shown here is derived from an EMBL/GenBank/DDBJ whole genome shotgun (WGS) entry which is preliminary data.</text>
</comment>
<organism evidence="3 4">
    <name type="scientific">SAR86 cluster bacterium</name>
    <dbReference type="NCBI Taxonomy" id="2030880"/>
    <lineage>
        <taxon>Bacteria</taxon>
        <taxon>Pseudomonadati</taxon>
        <taxon>Pseudomonadota</taxon>
        <taxon>Gammaproteobacteria</taxon>
        <taxon>SAR86 cluster</taxon>
    </lineage>
</organism>
<feature type="transmembrane region" description="Helical" evidence="1">
    <location>
        <begin position="197"/>
        <end position="213"/>
    </location>
</feature>
<feature type="signal peptide" evidence="2">
    <location>
        <begin position="1"/>
        <end position="18"/>
    </location>
</feature>